<dbReference type="CDD" id="cd01105">
    <property type="entry name" value="HTH_GlnR-like"/>
    <property type="match status" value="1"/>
</dbReference>
<evidence type="ECO:0000256" key="4">
    <source>
        <dbReference type="ARBA" id="ARBA00023163"/>
    </source>
</evidence>
<dbReference type="SMART" id="SM00422">
    <property type="entry name" value="HTH_MERR"/>
    <property type="match status" value="1"/>
</dbReference>
<evidence type="ECO:0000259" key="5">
    <source>
        <dbReference type="PROSITE" id="PS50937"/>
    </source>
</evidence>
<protein>
    <submittedName>
        <fullName evidence="6">MerR family transcriptional regulator</fullName>
    </submittedName>
</protein>
<sequence length="134" mass="15171">MDDSIRRNTPLFPMSIVGKLTGLSARQIRYYEEHHLILPERSKGGRRQFSFNDVERLLEIKALLEKGVNLAGIKHVLGLKAADKVDLAVENQMTPVKPDLTDDDVMKLLRQELFAAGKQGKTSLIQGELSRFFH</sequence>
<accession>A0ABV9GL79</accession>
<dbReference type="Pfam" id="PF13411">
    <property type="entry name" value="MerR_1"/>
    <property type="match status" value="1"/>
</dbReference>
<reference evidence="7" key="1">
    <citation type="journal article" date="2019" name="Int. J. Syst. Evol. Microbiol.">
        <title>The Global Catalogue of Microorganisms (GCM) 10K type strain sequencing project: providing services to taxonomists for standard genome sequencing and annotation.</title>
        <authorList>
            <consortium name="The Broad Institute Genomics Platform"/>
            <consortium name="The Broad Institute Genome Sequencing Center for Infectious Disease"/>
            <person name="Wu L."/>
            <person name="Ma J."/>
        </authorList>
    </citation>
    <scope>NUCLEOTIDE SEQUENCE [LARGE SCALE GENOMIC DNA]</scope>
    <source>
        <strain evidence="7">CGMCC 1.16306</strain>
    </source>
</reference>
<dbReference type="RefSeq" id="WP_376844478.1">
    <property type="nucleotide sequence ID" value="NZ_JBHSFW010000001.1"/>
</dbReference>
<dbReference type="PROSITE" id="PS50937">
    <property type="entry name" value="HTH_MERR_2"/>
    <property type="match status" value="1"/>
</dbReference>
<dbReference type="SUPFAM" id="SSF46955">
    <property type="entry name" value="Putative DNA-binding domain"/>
    <property type="match status" value="1"/>
</dbReference>
<dbReference type="InterPro" id="IPR009061">
    <property type="entry name" value="DNA-bd_dom_put_sf"/>
</dbReference>
<organism evidence="6 7">
    <name type="scientific">Camelliibacillus cellulosilyticus</name>
    <dbReference type="NCBI Taxonomy" id="2174486"/>
    <lineage>
        <taxon>Bacteria</taxon>
        <taxon>Bacillati</taxon>
        <taxon>Bacillota</taxon>
        <taxon>Bacilli</taxon>
        <taxon>Bacillales</taxon>
        <taxon>Sporolactobacillaceae</taxon>
        <taxon>Camelliibacillus</taxon>
    </lineage>
</organism>
<keyword evidence="1" id="KW-0678">Repressor</keyword>
<gene>
    <name evidence="6" type="ORF">ACFO4N_01670</name>
</gene>
<evidence type="ECO:0000256" key="2">
    <source>
        <dbReference type="ARBA" id="ARBA00023015"/>
    </source>
</evidence>
<keyword evidence="7" id="KW-1185">Reference proteome</keyword>
<feature type="domain" description="HTH merR-type" evidence="5">
    <location>
        <begin position="11"/>
        <end position="79"/>
    </location>
</feature>
<comment type="caution">
    <text evidence="6">The sequence shown here is derived from an EMBL/GenBank/DDBJ whole genome shotgun (WGS) entry which is preliminary data.</text>
</comment>
<evidence type="ECO:0000256" key="1">
    <source>
        <dbReference type="ARBA" id="ARBA00022491"/>
    </source>
</evidence>
<dbReference type="InterPro" id="IPR000551">
    <property type="entry name" value="MerR-type_HTH_dom"/>
</dbReference>
<keyword evidence="3" id="KW-0238">DNA-binding</keyword>
<evidence type="ECO:0000256" key="3">
    <source>
        <dbReference type="ARBA" id="ARBA00023125"/>
    </source>
</evidence>
<evidence type="ECO:0000313" key="6">
    <source>
        <dbReference type="EMBL" id="MFC4617435.1"/>
    </source>
</evidence>
<dbReference type="PANTHER" id="PTHR30204">
    <property type="entry name" value="REDOX-CYCLING DRUG-SENSING TRANSCRIPTIONAL ACTIVATOR SOXR"/>
    <property type="match status" value="1"/>
</dbReference>
<dbReference type="PANTHER" id="PTHR30204:SF65">
    <property type="entry name" value="HTH-TYPE TRANSCRIPTIONAL REGULATOR TNRA"/>
    <property type="match status" value="1"/>
</dbReference>
<dbReference type="Gene3D" id="1.10.1660.10">
    <property type="match status" value="1"/>
</dbReference>
<keyword evidence="2" id="KW-0805">Transcription regulation</keyword>
<evidence type="ECO:0000313" key="7">
    <source>
        <dbReference type="Proteomes" id="UP001596022"/>
    </source>
</evidence>
<dbReference type="InterPro" id="IPR047057">
    <property type="entry name" value="MerR_fam"/>
</dbReference>
<dbReference type="EMBL" id="JBHSFW010000001">
    <property type="protein sequence ID" value="MFC4617435.1"/>
    <property type="molecule type" value="Genomic_DNA"/>
</dbReference>
<keyword evidence="4" id="KW-0804">Transcription</keyword>
<proteinExistence type="predicted"/>
<name>A0ABV9GL79_9BACL</name>
<dbReference type="Proteomes" id="UP001596022">
    <property type="component" value="Unassembled WGS sequence"/>
</dbReference>